<dbReference type="SUPFAM" id="SSF51695">
    <property type="entry name" value="PLC-like phosphodiesterases"/>
    <property type="match status" value="1"/>
</dbReference>
<dbReference type="Gene3D" id="3.20.20.190">
    <property type="entry name" value="Phosphatidylinositol (PI) phosphodiesterase"/>
    <property type="match status" value="1"/>
</dbReference>
<dbReference type="InterPro" id="IPR030395">
    <property type="entry name" value="GP_PDE_dom"/>
</dbReference>
<dbReference type="CDD" id="cd08570">
    <property type="entry name" value="GDPD_YPL206cp_fungi"/>
    <property type="match status" value="1"/>
</dbReference>
<reference evidence="3 4" key="1">
    <citation type="submission" date="2017-03" db="EMBL/GenBank/DDBJ databases">
        <title>Widespread Adenine N6-methylation of Active Genes in Fungi.</title>
        <authorList>
            <consortium name="DOE Joint Genome Institute"/>
            <person name="Mondo S.J."/>
            <person name="Dannebaum R.O."/>
            <person name="Kuo R.C."/>
            <person name="Louie K.B."/>
            <person name="Bewick A.J."/>
            <person name="Labutti K."/>
            <person name="Haridas S."/>
            <person name="Kuo A."/>
            <person name="Salamov A."/>
            <person name="Ahrendt S.R."/>
            <person name="Lau R."/>
            <person name="Bowen B.P."/>
            <person name="Lipzen A."/>
            <person name="Sullivan W."/>
            <person name="Andreopoulos W.B."/>
            <person name="Clum A."/>
            <person name="Lindquist E."/>
            <person name="Daum C."/>
            <person name="Northen T.R."/>
            <person name="Ramamoorthy G."/>
            <person name="Schmitz R.J."/>
            <person name="Gryganskyi A."/>
            <person name="Culley D."/>
            <person name="Magnuson J."/>
            <person name="James T.Y."/>
            <person name="O'Malley M.A."/>
            <person name="Stajich J.E."/>
            <person name="Spatafora J.W."/>
            <person name="Visel A."/>
            <person name="Grigoriev I.V."/>
        </authorList>
    </citation>
    <scope>NUCLEOTIDE SEQUENCE [LARGE SCALE GENOMIC DNA]</scope>
    <source>
        <strain evidence="3 4">NRRL Y-17943</strain>
    </source>
</reference>
<sequence>MVKRKNVSHGSSEYTMADSNSNGSSTPSSTFEPAVGPVPTPFRQPKDIECWGHRGASALLPENTLASFRAAIEEGAEGIESDVHATADGVILMFHDADLDRTTDGTGLIRVQRWHGGIEHVRTKAQPPQPIPRFEELVALLMESNNRHVSLNIDCKMQNDPEKLFPEMARVISQHENWEHDLAPRLILGLWHPQFLKAAFKYLPLLTRYHIGFSPNVVRKYFWDTCHGFSLNFACLMGQEGQNFMEDCRKAGKEICVWTVNDPVEMRTAMTWGIKAILTDKVSVMTSLRSEVCSDPSKLQIPGLYRYAFPWSHWRYYSFAHMLIERSFIDLLRSASYAPGPLVVPDLGELGMSADAATASINGTISSTAVAA</sequence>
<dbReference type="PROSITE" id="PS51704">
    <property type="entry name" value="GP_PDE"/>
    <property type="match status" value="1"/>
</dbReference>
<evidence type="ECO:0000256" key="1">
    <source>
        <dbReference type="SAM" id="MobiDB-lite"/>
    </source>
</evidence>
<dbReference type="FunCoup" id="A0A1Y1USC3">
    <property type="interactions" value="74"/>
</dbReference>
<feature type="region of interest" description="Disordered" evidence="1">
    <location>
        <begin position="1"/>
        <end position="43"/>
    </location>
</feature>
<dbReference type="InterPro" id="IPR017946">
    <property type="entry name" value="PLC-like_Pdiesterase_TIM-brl"/>
</dbReference>
<keyword evidence="4" id="KW-1185">Reference proteome</keyword>
<dbReference type="PANTHER" id="PTHR43805">
    <property type="entry name" value="GLYCEROPHOSPHORYL DIESTER PHOSPHODIESTERASE"/>
    <property type="match status" value="1"/>
</dbReference>
<feature type="compositionally biased region" description="Polar residues" evidence="1">
    <location>
        <begin position="8"/>
        <end position="18"/>
    </location>
</feature>
<feature type="compositionally biased region" description="Low complexity" evidence="1">
    <location>
        <begin position="19"/>
        <end position="30"/>
    </location>
</feature>
<proteinExistence type="predicted"/>
<dbReference type="InParanoid" id="A0A1Y1USC3"/>
<dbReference type="PANTHER" id="PTHR43805:SF1">
    <property type="entry name" value="GP-PDE DOMAIN-CONTAINING PROTEIN"/>
    <property type="match status" value="1"/>
</dbReference>
<protein>
    <submittedName>
        <fullName evidence="3">Putative glycerophosphodiester phosphodiesterase</fullName>
    </submittedName>
</protein>
<dbReference type="OrthoDB" id="1058301at2759"/>
<dbReference type="Pfam" id="PF03009">
    <property type="entry name" value="GDPD"/>
    <property type="match status" value="1"/>
</dbReference>
<dbReference type="Proteomes" id="UP000193218">
    <property type="component" value="Unassembled WGS sequence"/>
</dbReference>
<evidence type="ECO:0000259" key="2">
    <source>
        <dbReference type="PROSITE" id="PS51704"/>
    </source>
</evidence>
<evidence type="ECO:0000313" key="4">
    <source>
        <dbReference type="Proteomes" id="UP000193218"/>
    </source>
</evidence>
<name>A0A1Y1USC3_9TREE</name>
<dbReference type="AlphaFoldDB" id="A0A1Y1USC3"/>
<dbReference type="GeneID" id="33559472"/>
<evidence type="ECO:0000313" key="3">
    <source>
        <dbReference type="EMBL" id="ORX40537.1"/>
    </source>
</evidence>
<organism evidence="3 4">
    <name type="scientific">Kockovaella imperatae</name>
    <dbReference type="NCBI Taxonomy" id="4999"/>
    <lineage>
        <taxon>Eukaryota</taxon>
        <taxon>Fungi</taxon>
        <taxon>Dikarya</taxon>
        <taxon>Basidiomycota</taxon>
        <taxon>Agaricomycotina</taxon>
        <taxon>Tremellomycetes</taxon>
        <taxon>Tremellales</taxon>
        <taxon>Cuniculitremaceae</taxon>
        <taxon>Kockovaella</taxon>
    </lineage>
</organism>
<comment type="caution">
    <text evidence="3">The sequence shown here is derived from an EMBL/GenBank/DDBJ whole genome shotgun (WGS) entry which is preliminary data.</text>
</comment>
<gene>
    <name evidence="3" type="ORF">BD324DRAFT_647464</name>
</gene>
<dbReference type="GO" id="GO:0008081">
    <property type="term" value="F:phosphoric diester hydrolase activity"/>
    <property type="evidence" value="ECO:0007669"/>
    <property type="project" value="InterPro"/>
</dbReference>
<dbReference type="EMBL" id="NBSH01000001">
    <property type="protein sequence ID" value="ORX40537.1"/>
    <property type="molecule type" value="Genomic_DNA"/>
</dbReference>
<feature type="domain" description="GP-PDE" evidence="2">
    <location>
        <begin position="48"/>
        <end position="289"/>
    </location>
</feature>
<accession>A0A1Y1USC3</accession>
<dbReference type="STRING" id="4999.A0A1Y1USC3"/>
<dbReference type="GO" id="GO:0006629">
    <property type="term" value="P:lipid metabolic process"/>
    <property type="evidence" value="ECO:0007669"/>
    <property type="project" value="InterPro"/>
</dbReference>
<dbReference type="RefSeq" id="XP_021874216.1">
    <property type="nucleotide sequence ID" value="XM_022017663.1"/>
</dbReference>